<keyword evidence="1" id="KW-0732">Signal</keyword>
<dbReference type="OrthoDB" id="10009752at2"/>
<dbReference type="Proteomes" id="UP000297861">
    <property type="component" value="Unassembled WGS sequence"/>
</dbReference>
<keyword evidence="3" id="KW-1185">Reference proteome</keyword>
<feature type="signal peptide" evidence="1">
    <location>
        <begin position="1"/>
        <end position="27"/>
    </location>
</feature>
<protein>
    <submittedName>
        <fullName evidence="2">Uncharacterized protein</fullName>
    </submittedName>
</protein>
<evidence type="ECO:0000313" key="2">
    <source>
        <dbReference type="EMBL" id="TFD96218.1"/>
    </source>
</evidence>
<dbReference type="STRING" id="1121485.GCA_000426485_00655"/>
<gene>
    <name evidence="2" type="ORF">E2605_11545</name>
</gene>
<sequence length="128" mass="14273">MFTEKIRRRATFIYLSVILLNCFTAMAVHPQSVHPLSGKTVAQNKSLPASLVSSKVDMQHNSIQLTKVELKGVNNLEPFADPEDKGYNDTKKSLIGLMVLHTGNQGSKMPQGVYVWNGEKWLQAQCDL</sequence>
<feature type="chain" id="PRO_5021263552" evidence="1">
    <location>
        <begin position="28"/>
        <end position="128"/>
    </location>
</feature>
<proteinExistence type="predicted"/>
<evidence type="ECO:0000256" key="1">
    <source>
        <dbReference type="SAM" id="SignalP"/>
    </source>
</evidence>
<reference evidence="2 3" key="1">
    <citation type="submission" date="2019-03" db="EMBL/GenBank/DDBJ databases">
        <title>San Antonio Military Medical Center submission to MRSN (WRAIR), pending publication.</title>
        <authorList>
            <person name="Blyth D.M."/>
            <person name="Mccarthy S.L."/>
            <person name="Schall S.E."/>
            <person name="Stam J.A."/>
            <person name="Ong A.C."/>
            <person name="Mcgann P.T."/>
        </authorList>
    </citation>
    <scope>NUCLEOTIDE SEQUENCE [LARGE SCALE GENOMIC DNA]</scope>
    <source>
        <strain evidence="2 3">MRSN571793</strain>
    </source>
</reference>
<organism evidence="2 3">
    <name type="scientific">Dysgonomonas capnocytophagoides</name>
    <dbReference type="NCBI Taxonomy" id="45254"/>
    <lineage>
        <taxon>Bacteria</taxon>
        <taxon>Pseudomonadati</taxon>
        <taxon>Bacteroidota</taxon>
        <taxon>Bacteroidia</taxon>
        <taxon>Bacteroidales</taxon>
        <taxon>Dysgonomonadaceae</taxon>
        <taxon>Dysgonomonas</taxon>
    </lineage>
</organism>
<evidence type="ECO:0000313" key="3">
    <source>
        <dbReference type="Proteomes" id="UP000297861"/>
    </source>
</evidence>
<name>A0A4Y8L2E4_9BACT</name>
<accession>A0A4Y8L2E4</accession>
<dbReference type="AlphaFoldDB" id="A0A4Y8L2E4"/>
<comment type="caution">
    <text evidence="2">The sequence shown here is derived from an EMBL/GenBank/DDBJ whole genome shotgun (WGS) entry which is preliminary data.</text>
</comment>
<dbReference type="EMBL" id="SOML01000006">
    <property type="protein sequence ID" value="TFD96218.1"/>
    <property type="molecule type" value="Genomic_DNA"/>
</dbReference>
<dbReference type="RefSeq" id="WP_134436524.1">
    <property type="nucleotide sequence ID" value="NZ_SOML01000006.1"/>
</dbReference>